<reference evidence="1" key="2">
    <citation type="submission" date="2020-06" db="EMBL/GenBank/DDBJ databases">
        <title>Helianthus annuus Genome sequencing and assembly Release 2.</title>
        <authorList>
            <person name="Gouzy J."/>
            <person name="Langlade N."/>
            <person name="Munos S."/>
        </authorList>
    </citation>
    <scope>NUCLEOTIDE SEQUENCE</scope>
    <source>
        <tissue evidence="1">Leaves</tissue>
    </source>
</reference>
<comment type="caution">
    <text evidence="1">The sequence shown here is derived from an EMBL/GenBank/DDBJ whole genome shotgun (WGS) entry which is preliminary data.</text>
</comment>
<dbReference type="EMBL" id="MNCJ02000324">
    <property type="protein sequence ID" value="KAF5789690.1"/>
    <property type="molecule type" value="Genomic_DNA"/>
</dbReference>
<dbReference type="Proteomes" id="UP000215914">
    <property type="component" value="Unassembled WGS sequence"/>
</dbReference>
<sequence>MCIPNRTKWYTEPNRTGSYRNKPTPLRTEFITTSESRTRIAYPNRSEPRIR</sequence>
<accession>A0A9K3I448</accession>
<keyword evidence="2" id="KW-1185">Reference proteome</keyword>
<protein>
    <submittedName>
        <fullName evidence="1">Uncharacterized protein</fullName>
    </submittedName>
</protein>
<dbReference type="Gramene" id="mRNA:HanXRQr2_Chr09g0374281">
    <property type="protein sequence ID" value="CDS:HanXRQr2_Chr09g0374281.1"/>
    <property type="gene ID" value="HanXRQr2_Chr09g0374281"/>
</dbReference>
<gene>
    <name evidence="1" type="ORF">HanXRQr2_Chr09g0374281</name>
</gene>
<reference evidence="1" key="1">
    <citation type="journal article" date="2017" name="Nature">
        <title>The sunflower genome provides insights into oil metabolism, flowering and Asterid evolution.</title>
        <authorList>
            <person name="Badouin H."/>
            <person name="Gouzy J."/>
            <person name="Grassa C.J."/>
            <person name="Murat F."/>
            <person name="Staton S.E."/>
            <person name="Cottret L."/>
            <person name="Lelandais-Briere C."/>
            <person name="Owens G.L."/>
            <person name="Carrere S."/>
            <person name="Mayjonade B."/>
            <person name="Legrand L."/>
            <person name="Gill N."/>
            <person name="Kane N.C."/>
            <person name="Bowers J.E."/>
            <person name="Hubner S."/>
            <person name="Bellec A."/>
            <person name="Berard A."/>
            <person name="Berges H."/>
            <person name="Blanchet N."/>
            <person name="Boniface M.C."/>
            <person name="Brunel D."/>
            <person name="Catrice O."/>
            <person name="Chaidir N."/>
            <person name="Claudel C."/>
            <person name="Donnadieu C."/>
            <person name="Faraut T."/>
            <person name="Fievet G."/>
            <person name="Helmstetter N."/>
            <person name="King M."/>
            <person name="Knapp S.J."/>
            <person name="Lai Z."/>
            <person name="Le Paslier M.C."/>
            <person name="Lippi Y."/>
            <person name="Lorenzon L."/>
            <person name="Mandel J.R."/>
            <person name="Marage G."/>
            <person name="Marchand G."/>
            <person name="Marquand E."/>
            <person name="Bret-Mestries E."/>
            <person name="Morien E."/>
            <person name="Nambeesan S."/>
            <person name="Nguyen T."/>
            <person name="Pegot-Espagnet P."/>
            <person name="Pouilly N."/>
            <person name="Raftis F."/>
            <person name="Sallet E."/>
            <person name="Schiex T."/>
            <person name="Thomas J."/>
            <person name="Vandecasteele C."/>
            <person name="Vares D."/>
            <person name="Vear F."/>
            <person name="Vautrin S."/>
            <person name="Crespi M."/>
            <person name="Mangin B."/>
            <person name="Burke J.M."/>
            <person name="Salse J."/>
            <person name="Munos S."/>
            <person name="Vincourt P."/>
            <person name="Rieseberg L.H."/>
            <person name="Langlade N.B."/>
        </authorList>
    </citation>
    <scope>NUCLEOTIDE SEQUENCE</scope>
    <source>
        <tissue evidence="1">Leaves</tissue>
    </source>
</reference>
<evidence type="ECO:0000313" key="1">
    <source>
        <dbReference type="EMBL" id="KAF5789690.1"/>
    </source>
</evidence>
<dbReference type="AlphaFoldDB" id="A0A9K3I448"/>
<organism evidence="1 2">
    <name type="scientific">Helianthus annuus</name>
    <name type="common">Common sunflower</name>
    <dbReference type="NCBI Taxonomy" id="4232"/>
    <lineage>
        <taxon>Eukaryota</taxon>
        <taxon>Viridiplantae</taxon>
        <taxon>Streptophyta</taxon>
        <taxon>Embryophyta</taxon>
        <taxon>Tracheophyta</taxon>
        <taxon>Spermatophyta</taxon>
        <taxon>Magnoliopsida</taxon>
        <taxon>eudicotyledons</taxon>
        <taxon>Gunneridae</taxon>
        <taxon>Pentapetalae</taxon>
        <taxon>asterids</taxon>
        <taxon>campanulids</taxon>
        <taxon>Asterales</taxon>
        <taxon>Asteraceae</taxon>
        <taxon>Asteroideae</taxon>
        <taxon>Heliantheae alliance</taxon>
        <taxon>Heliantheae</taxon>
        <taxon>Helianthus</taxon>
    </lineage>
</organism>
<evidence type="ECO:0000313" key="2">
    <source>
        <dbReference type="Proteomes" id="UP000215914"/>
    </source>
</evidence>
<proteinExistence type="predicted"/>
<name>A0A9K3I448_HELAN</name>